<protein>
    <recommendedName>
        <fullName evidence="2">Calcineurin-like phosphoesterase domain-containing protein</fullName>
    </recommendedName>
</protein>
<evidence type="ECO:0008006" key="2">
    <source>
        <dbReference type="Google" id="ProtNLM"/>
    </source>
</evidence>
<feature type="non-terminal residue" evidence="1">
    <location>
        <position position="1"/>
    </location>
</feature>
<dbReference type="AlphaFoldDB" id="X1E559"/>
<gene>
    <name evidence="1" type="ORF">S01H4_37959</name>
</gene>
<organism evidence="1">
    <name type="scientific">marine sediment metagenome</name>
    <dbReference type="NCBI Taxonomy" id="412755"/>
    <lineage>
        <taxon>unclassified sequences</taxon>
        <taxon>metagenomes</taxon>
        <taxon>ecological metagenomes</taxon>
    </lineage>
</organism>
<sequence>PFVFNEQDETSEANAVISVFHHPYNWPNADNARLFKKNIENTTDIILTGHEHDQSHFKVIQNTGVIIDYIEGGVLQSYIVSETVYLLRSELNITSNCSDH</sequence>
<proteinExistence type="predicted"/>
<comment type="caution">
    <text evidence="1">The sequence shown here is derived from an EMBL/GenBank/DDBJ whole genome shotgun (WGS) entry which is preliminary data.</text>
</comment>
<dbReference type="EMBL" id="BART01020428">
    <property type="protein sequence ID" value="GAH03803.1"/>
    <property type="molecule type" value="Genomic_DNA"/>
</dbReference>
<accession>X1E559</accession>
<name>X1E559_9ZZZZ</name>
<reference evidence="1" key="1">
    <citation type="journal article" date="2014" name="Front. Microbiol.">
        <title>High frequency of phylogenetically diverse reductive dehalogenase-homologous genes in deep subseafloor sedimentary metagenomes.</title>
        <authorList>
            <person name="Kawai M."/>
            <person name="Futagami T."/>
            <person name="Toyoda A."/>
            <person name="Takaki Y."/>
            <person name="Nishi S."/>
            <person name="Hori S."/>
            <person name="Arai W."/>
            <person name="Tsubouchi T."/>
            <person name="Morono Y."/>
            <person name="Uchiyama I."/>
            <person name="Ito T."/>
            <person name="Fujiyama A."/>
            <person name="Inagaki F."/>
            <person name="Takami H."/>
        </authorList>
    </citation>
    <scope>NUCLEOTIDE SEQUENCE</scope>
    <source>
        <strain evidence="1">Expedition CK06-06</strain>
    </source>
</reference>
<evidence type="ECO:0000313" key="1">
    <source>
        <dbReference type="EMBL" id="GAH03803.1"/>
    </source>
</evidence>
<dbReference type="SUPFAM" id="SSF56300">
    <property type="entry name" value="Metallo-dependent phosphatases"/>
    <property type="match status" value="1"/>
</dbReference>
<dbReference type="InterPro" id="IPR029052">
    <property type="entry name" value="Metallo-depent_PP-like"/>
</dbReference>